<dbReference type="Pfam" id="PF01548">
    <property type="entry name" value="DEDD_Tnp_IS110"/>
    <property type="match status" value="1"/>
</dbReference>
<gene>
    <name evidence="3" type="ORF">SAMEA2796748_01558</name>
</gene>
<dbReference type="PANTHER" id="PTHR33055">
    <property type="entry name" value="TRANSPOSASE FOR INSERTION SEQUENCE ELEMENT IS1111A"/>
    <property type="match status" value="1"/>
</dbReference>
<evidence type="ECO:0000313" key="3">
    <source>
        <dbReference type="EMBL" id="VNQ05208.1"/>
    </source>
</evidence>
<name>A0A4J1ZHF3_STREE</name>
<proteinExistence type="predicted"/>
<dbReference type="GO" id="GO:0003677">
    <property type="term" value="F:DNA binding"/>
    <property type="evidence" value="ECO:0007669"/>
    <property type="project" value="InterPro"/>
</dbReference>
<accession>A0A4J1ZHF3</accession>
<sequence>MDNQIDLKYYIWRYSHALCGIDVAKNKHDVTALNVSGKTVLKPLTFSNNKAGFELLDLSLRQLNQDYLIALEDTGHYAFNLLNFLHEQGYKVYTYNPLLIKKFAKSLLLRKTKTDKKDAHGIALKLLSDPNREQFQHDNRQVELKILARHIHRLKKKQSDWKVQYTRCLDIIFPELDKIVGKHSEYTYQLLTCYPNPQKRLEAGFDKLIEIKRLTASKIQDILSVAPRSIGTTSPAREFEIIENIKHYKRLIDKAETCVNDLMAEFNSVITTVTGIGNRLGAVILAEIQNIHAFDNPAQLQAFAGLDSSIYQSGQIDLAGRMVKRGSPHLR</sequence>
<dbReference type="EMBL" id="CAATHH010000007">
    <property type="protein sequence ID" value="VNQ05208.1"/>
    <property type="molecule type" value="Genomic_DNA"/>
</dbReference>
<dbReference type="NCBIfam" id="NF033542">
    <property type="entry name" value="transpos_IS110"/>
    <property type="match status" value="1"/>
</dbReference>
<feature type="domain" description="Transposase IS116/IS110/IS902 C-terminal" evidence="2">
    <location>
        <begin position="268"/>
        <end position="331"/>
    </location>
</feature>
<evidence type="ECO:0000259" key="1">
    <source>
        <dbReference type="Pfam" id="PF01548"/>
    </source>
</evidence>
<dbReference type="PANTHER" id="PTHR33055:SF15">
    <property type="entry name" value="TRANSPOSASE-RELATED"/>
    <property type="match status" value="1"/>
</dbReference>
<reference evidence="3" key="1">
    <citation type="submission" date="2019-04" db="EMBL/GenBank/DDBJ databases">
        <authorList>
            <consortium name="Pathogen Informatics"/>
        </authorList>
    </citation>
    <scope>NUCLEOTIDE SEQUENCE</scope>
    <source>
        <strain evidence="3">GPSC12</strain>
    </source>
</reference>
<dbReference type="GO" id="GO:0004803">
    <property type="term" value="F:transposase activity"/>
    <property type="evidence" value="ECO:0007669"/>
    <property type="project" value="InterPro"/>
</dbReference>
<dbReference type="AlphaFoldDB" id="A0A4J1ZHF3"/>
<dbReference type="InterPro" id="IPR003346">
    <property type="entry name" value="Transposase_20"/>
</dbReference>
<feature type="domain" description="Transposase IS110-like N-terminal" evidence="1">
    <location>
        <begin position="19"/>
        <end position="174"/>
    </location>
</feature>
<evidence type="ECO:0000259" key="2">
    <source>
        <dbReference type="Pfam" id="PF02371"/>
    </source>
</evidence>
<dbReference type="InterPro" id="IPR002525">
    <property type="entry name" value="Transp_IS110-like_N"/>
</dbReference>
<dbReference type="InterPro" id="IPR047650">
    <property type="entry name" value="Transpos_IS110"/>
</dbReference>
<protein>
    <submittedName>
        <fullName evidence="3">Transposase</fullName>
    </submittedName>
</protein>
<dbReference type="GO" id="GO:0006313">
    <property type="term" value="P:DNA transposition"/>
    <property type="evidence" value="ECO:0007669"/>
    <property type="project" value="InterPro"/>
</dbReference>
<organism evidence="3">
    <name type="scientific">Streptococcus pneumoniae</name>
    <dbReference type="NCBI Taxonomy" id="1313"/>
    <lineage>
        <taxon>Bacteria</taxon>
        <taxon>Bacillati</taxon>
        <taxon>Bacillota</taxon>
        <taxon>Bacilli</taxon>
        <taxon>Lactobacillales</taxon>
        <taxon>Streptococcaceae</taxon>
        <taxon>Streptococcus</taxon>
    </lineage>
</organism>
<dbReference type="Pfam" id="PF02371">
    <property type="entry name" value="Transposase_20"/>
    <property type="match status" value="1"/>
</dbReference>